<dbReference type="OrthoDB" id="9794400at2"/>
<evidence type="ECO:0000256" key="3">
    <source>
        <dbReference type="ARBA" id="ARBA00022679"/>
    </source>
</evidence>
<gene>
    <name evidence="5" type="ORF">HYPDE_27733</name>
</gene>
<dbReference type="CDD" id="cd18095">
    <property type="entry name" value="SpoU-like_rRNA-MTase"/>
    <property type="match status" value="1"/>
</dbReference>
<dbReference type="SUPFAM" id="SSF75217">
    <property type="entry name" value="alpha/beta knot"/>
    <property type="match status" value="1"/>
</dbReference>
<dbReference type="eggNOG" id="COG0566">
    <property type="taxonomic scope" value="Bacteria"/>
</dbReference>
<feature type="domain" description="RNA 2-O ribose methyltransferase substrate binding" evidence="4">
    <location>
        <begin position="34"/>
        <end position="110"/>
    </location>
</feature>
<dbReference type="HOGENOM" id="CLU_021322_3_2_5"/>
<dbReference type="EMBL" id="CP005587">
    <property type="protein sequence ID" value="AGK57226.1"/>
    <property type="molecule type" value="Genomic_DNA"/>
</dbReference>
<dbReference type="InterPro" id="IPR029064">
    <property type="entry name" value="Ribosomal_eL30-like_sf"/>
</dbReference>
<dbReference type="InterPro" id="IPR053888">
    <property type="entry name" value="MRM3-like_sub_bind"/>
</dbReference>
<dbReference type="GO" id="GO:0032259">
    <property type="term" value="P:methylation"/>
    <property type="evidence" value="ECO:0007669"/>
    <property type="project" value="UniProtKB-KW"/>
</dbReference>
<evidence type="ECO:0000313" key="5">
    <source>
        <dbReference type="EMBL" id="AGK57226.1"/>
    </source>
</evidence>
<dbReference type="Gene3D" id="3.30.1330.30">
    <property type="match status" value="1"/>
</dbReference>
<dbReference type="KEGG" id="hdt:HYPDE_27733"/>
<evidence type="ECO:0000313" key="6">
    <source>
        <dbReference type="Proteomes" id="UP000005952"/>
    </source>
</evidence>
<dbReference type="InterPro" id="IPR013123">
    <property type="entry name" value="SpoU_subst-bd"/>
</dbReference>
<keyword evidence="3 5" id="KW-0808">Transferase</keyword>
<dbReference type="STRING" id="670307.HYPDE_27733"/>
<dbReference type="Pfam" id="PF22435">
    <property type="entry name" value="MRM3-like_sub_bind"/>
    <property type="match status" value="1"/>
</dbReference>
<dbReference type="GO" id="GO:0003723">
    <property type="term" value="F:RNA binding"/>
    <property type="evidence" value="ECO:0007669"/>
    <property type="project" value="InterPro"/>
</dbReference>
<evidence type="ECO:0000256" key="1">
    <source>
        <dbReference type="ARBA" id="ARBA00007228"/>
    </source>
</evidence>
<dbReference type="InterPro" id="IPR001537">
    <property type="entry name" value="SpoU_MeTrfase"/>
</dbReference>
<name>N0B9L4_9HYPH</name>
<dbReference type="SUPFAM" id="SSF55315">
    <property type="entry name" value="L30e-like"/>
    <property type="match status" value="1"/>
</dbReference>
<dbReference type="Proteomes" id="UP000005952">
    <property type="component" value="Chromosome"/>
</dbReference>
<accession>N0B9L4</accession>
<dbReference type="GO" id="GO:0008173">
    <property type="term" value="F:RNA methyltransferase activity"/>
    <property type="evidence" value="ECO:0007669"/>
    <property type="project" value="InterPro"/>
</dbReference>
<organism evidence="5 6">
    <name type="scientific">Hyphomicrobium denitrificans 1NES1</name>
    <dbReference type="NCBI Taxonomy" id="670307"/>
    <lineage>
        <taxon>Bacteria</taxon>
        <taxon>Pseudomonadati</taxon>
        <taxon>Pseudomonadota</taxon>
        <taxon>Alphaproteobacteria</taxon>
        <taxon>Hyphomicrobiales</taxon>
        <taxon>Hyphomicrobiaceae</taxon>
        <taxon>Hyphomicrobium</taxon>
    </lineage>
</organism>
<dbReference type="Gene3D" id="3.40.1280.10">
    <property type="match status" value="1"/>
</dbReference>
<evidence type="ECO:0000256" key="2">
    <source>
        <dbReference type="ARBA" id="ARBA00022603"/>
    </source>
</evidence>
<keyword evidence="6" id="KW-1185">Reference proteome</keyword>
<dbReference type="PANTHER" id="PTHR43191:SF2">
    <property type="entry name" value="RRNA METHYLTRANSFERASE 3, MITOCHONDRIAL"/>
    <property type="match status" value="1"/>
</dbReference>
<dbReference type="InterPro" id="IPR029026">
    <property type="entry name" value="tRNA_m1G_MTases_N"/>
</dbReference>
<protein>
    <submittedName>
        <fullName evidence="5">tRNA/rRNA methyltransferase SpoU</fullName>
    </submittedName>
</protein>
<dbReference type="SMART" id="SM00967">
    <property type="entry name" value="SpoU_sub_bind"/>
    <property type="match status" value="1"/>
</dbReference>
<reference evidence="5 6" key="1">
    <citation type="journal article" date="2013" name="Genome Announc.">
        <title>Genome sequences for three denitrifying bacterial strains isolated from a uranium- and nitrate-contaminated subsurface environment.</title>
        <authorList>
            <person name="Venkatramanan R."/>
            <person name="Prakash O."/>
            <person name="Woyke T."/>
            <person name="Chain P."/>
            <person name="Goodwin L.A."/>
            <person name="Watson D."/>
            <person name="Brooks S."/>
            <person name="Kostka J.E."/>
            <person name="Green S.J."/>
        </authorList>
    </citation>
    <scope>NUCLEOTIDE SEQUENCE [LARGE SCALE GENOMIC DNA]</scope>
    <source>
        <strain evidence="5 6">1NES1</strain>
    </source>
</reference>
<dbReference type="Pfam" id="PF00588">
    <property type="entry name" value="SpoU_methylase"/>
    <property type="match status" value="1"/>
</dbReference>
<keyword evidence="2 5" id="KW-0489">Methyltransferase</keyword>
<dbReference type="AlphaFoldDB" id="N0B9L4"/>
<dbReference type="GO" id="GO:0006396">
    <property type="term" value="P:RNA processing"/>
    <property type="evidence" value="ECO:0007669"/>
    <property type="project" value="InterPro"/>
</dbReference>
<evidence type="ECO:0000259" key="4">
    <source>
        <dbReference type="SMART" id="SM00967"/>
    </source>
</evidence>
<dbReference type="PANTHER" id="PTHR43191">
    <property type="entry name" value="RRNA METHYLTRANSFERASE 3"/>
    <property type="match status" value="1"/>
</dbReference>
<dbReference type="InterPro" id="IPR051259">
    <property type="entry name" value="rRNA_Methyltransferase"/>
</dbReference>
<dbReference type="GO" id="GO:0005737">
    <property type="term" value="C:cytoplasm"/>
    <property type="evidence" value="ECO:0007669"/>
    <property type="project" value="UniProtKB-ARBA"/>
</dbReference>
<dbReference type="RefSeq" id="WP_015597263.1">
    <property type="nucleotide sequence ID" value="NC_021172.1"/>
</dbReference>
<dbReference type="InterPro" id="IPR029028">
    <property type="entry name" value="Alpha/beta_knot_MTases"/>
</dbReference>
<proteinExistence type="inferred from homology"/>
<comment type="similarity">
    <text evidence="1">Belongs to the class IV-like SAM-binding methyltransferase superfamily. RNA methyltransferase TrmH family.</text>
</comment>
<sequence length="270" mass="28530">MNAPKPITSLTNDRVKAIRALEMRKVRKETGLFVAEGISLLVTARDNGFVPETLVYQAGTAATGIARGLVTHALNAGSEVLEVSEAVLAKLASKDNPQTVLGVFRQRFADPPGASRVRADTTWLALEEIRDPGNLGTIIRTADAVGCAGVILVGTTCDPYSLETIRATMGSIFAVPIVKIERPAFLDLAKAWPGDVIGTHLDARDDFRASSYRGPQLIVMGSEGPGLSSGAAAVCTKLVKIPMAGKLDSLNLAIATALVLYQVRGPQLKL</sequence>